<feature type="domain" description="Chitin-binding type-4" evidence="1">
    <location>
        <begin position="21"/>
        <end position="162"/>
    </location>
</feature>
<dbReference type="SMR" id="A0A067R5H7"/>
<dbReference type="eggNOG" id="ENOG502QUC9">
    <property type="taxonomic scope" value="Eukaryota"/>
</dbReference>
<evidence type="ECO:0000313" key="2">
    <source>
        <dbReference type="EMBL" id="KDR18540.1"/>
    </source>
</evidence>
<accession>A0A067R5H7</accession>
<name>A0A067R5H7_ZOONE</name>
<organism evidence="2 3">
    <name type="scientific">Zootermopsis nevadensis</name>
    <name type="common">Dampwood termite</name>
    <dbReference type="NCBI Taxonomy" id="136037"/>
    <lineage>
        <taxon>Eukaryota</taxon>
        <taxon>Metazoa</taxon>
        <taxon>Ecdysozoa</taxon>
        <taxon>Arthropoda</taxon>
        <taxon>Hexapoda</taxon>
        <taxon>Insecta</taxon>
        <taxon>Pterygota</taxon>
        <taxon>Neoptera</taxon>
        <taxon>Polyneoptera</taxon>
        <taxon>Dictyoptera</taxon>
        <taxon>Blattodea</taxon>
        <taxon>Blattoidea</taxon>
        <taxon>Termitoidae</taxon>
        <taxon>Termopsidae</taxon>
        <taxon>Zootermopsis</taxon>
    </lineage>
</organism>
<evidence type="ECO:0000313" key="3">
    <source>
        <dbReference type="Proteomes" id="UP000027135"/>
    </source>
</evidence>
<keyword evidence="3" id="KW-1185">Reference proteome</keyword>
<dbReference type="OMA" id="ETQDCFN"/>
<dbReference type="InParanoid" id="A0A067R5H7"/>
<dbReference type="Proteomes" id="UP000027135">
    <property type="component" value="Unassembled WGS sequence"/>
</dbReference>
<sequence length="165" mass="18258">MAELLARVLLWHSKSSLAAERLVDWNITSVTATHEMAISRLGTYRLAEYRAGSIIKTTTKLTANHAGHVEFRLCPLASKKDLETEDCFEKYPLRLKDGSTSYKIPGKITGEIEIDLVLPDVKCEQCVLQWTYVTGNSWGICEDGTGALGCGPQETFRTCSDISLS</sequence>
<reference evidence="2 3" key="1">
    <citation type="journal article" date="2014" name="Nat. Commun.">
        <title>Molecular traces of alternative social organization in a termite genome.</title>
        <authorList>
            <person name="Terrapon N."/>
            <person name="Li C."/>
            <person name="Robertson H.M."/>
            <person name="Ji L."/>
            <person name="Meng X."/>
            <person name="Booth W."/>
            <person name="Chen Z."/>
            <person name="Childers C.P."/>
            <person name="Glastad K.M."/>
            <person name="Gokhale K."/>
            <person name="Gowin J."/>
            <person name="Gronenberg W."/>
            <person name="Hermansen R.A."/>
            <person name="Hu H."/>
            <person name="Hunt B.G."/>
            <person name="Huylmans A.K."/>
            <person name="Khalil S.M."/>
            <person name="Mitchell R.D."/>
            <person name="Munoz-Torres M.C."/>
            <person name="Mustard J.A."/>
            <person name="Pan H."/>
            <person name="Reese J.T."/>
            <person name="Scharf M.E."/>
            <person name="Sun F."/>
            <person name="Vogel H."/>
            <person name="Xiao J."/>
            <person name="Yang W."/>
            <person name="Yang Z."/>
            <person name="Yang Z."/>
            <person name="Zhou J."/>
            <person name="Zhu J."/>
            <person name="Brent C.S."/>
            <person name="Elsik C.G."/>
            <person name="Goodisman M.A."/>
            <person name="Liberles D.A."/>
            <person name="Roe R.M."/>
            <person name="Vargo E.L."/>
            <person name="Vilcinskas A."/>
            <person name="Wang J."/>
            <person name="Bornberg-Bauer E."/>
            <person name="Korb J."/>
            <person name="Zhang G."/>
            <person name="Liebig J."/>
        </authorList>
    </citation>
    <scope>NUCLEOTIDE SEQUENCE [LARGE SCALE GENOMIC DNA]</scope>
    <source>
        <tissue evidence="2">Whole organism</tissue>
    </source>
</reference>
<dbReference type="AlphaFoldDB" id="A0A067R5H7"/>
<gene>
    <name evidence="2" type="ORF">L798_07358</name>
</gene>
<proteinExistence type="predicted"/>
<protein>
    <recommendedName>
        <fullName evidence="1">Chitin-binding type-4 domain-containing protein</fullName>
    </recommendedName>
</protein>
<evidence type="ECO:0000259" key="1">
    <source>
        <dbReference type="Pfam" id="PF03067"/>
    </source>
</evidence>
<dbReference type="Pfam" id="PF03067">
    <property type="entry name" value="LPMO_10"/>
    <property type="match status" value="1"/>
</dbReference>
<dbReference type="EMBL" id="KK852683">
    <property type="protein sequence ID" value="KDR18540.1"/>
    <property type="molecule type" value="Genomic_DNA"/>
</dbReference>
<dbReference type="InterPro" id="IPR004302">
    <property type="entry name" value="Cellulose/chitin-bd_N"/>
</dbReference>